<dbReference type="SUPFAM" id="SSF52096">
    <property type="entry name" value="ClpP/crotonase"/>
    <property type="match status" value="1"/>
</dbReference>
<keyword evidence="3" id="KW-0645">Protease</keyword>
<dbReference type="PRINTS" id="PR00127">
    <property type="entry name" value="CLPPROTEASEP"/>
</dbReference>
<evidence type="ECO:0000256" key="1">
    <source>
        <dbReference type="ARBA" id="ARBA00007039"/>
    </source>
</evidence>
<dbReference type="InterPro" id="IPR001907">
    <property type="entry name" value="ClpP"/>
</dbReference>
<dbReference type="AlphaFoldDB" id="A0A9W5QLY4"/>
<dbReference type="NCBIfam" id="NF045542">
    <property type="entry name" value="Clp_rel_HeadMat"/>
    <property type="match status" value="1"/>
</dbReference>
<dbReference type="EMBL" id="AHEJ01000013">
    <property type="protein sequence ID" value="EOP74021.1"/>
    <property type="molecule type" value="Genomic_DNA"/>
</dbReference>
<evidence type="ECO:0000256" key="2">
    <source>
        <dbReference type="ARBA" id="ARBA00022490"/>
    </source>
</evidence>
<sequence>MEVDWLQIKNQAEDTASLYFYGDIVSSWWGAWDDEDQYPENVRNILDSVKGKDLNIYINSGGGSVFAGMAIYNMIKRHEGHKTVHIDGLGGSIASVIAFAGDKLIIPSNAYLMIHKPWNGIYGNANDFRKMADDLDAIEEGIINVYKDNLKEGVDIEVIREMVQNETWLNGLKASEYFNVEVAEENTAVACTSNLFKEYRNTPKAFKEPRREPMQKSEEEKINNLMREIDLI</sequence>
<name>A0A9W5QLY4_BACCE</name>
<dbReference type="InterPro" id="IPR023562">
    <property type="entry name" value="ClpP/TepA"/>
</dbReference>
<evidence type="ECO:0000256" key="6">
    <source>
        <dbReference type="RuleBase" id="RU003567"/>
    </source>
</evidence>
<proteinExistence type="inferred from homology"/>
<dbReference type="PANTHER" id="PTHR10381:SF70">
    <property type="entry name" value="ATP-DEPENDENT CLP PROTEASE PROTEOLYTIC SUBUNIT"/>
    <property type="match status" value="1"/>
</dbReference>
<dbReference type="GO" id="GO:0006515">
    <property type="term" value="P:protein quality control for misfolded or incompletely synthesized proteins"/>
    <property type="evidence" value="ECO:0007669"/>
    <property type="project" value="TreeGrafter"/>
</dbReference>
<reference evidence="7 8" key="1">
    <citation type="submission" date="2012-12" db="EMBL/GenBank/DDBJ databases">
        <title>The Genome Sequence of Bacillus cereus ISP2954.</title>
        <authorList>
            <consortium name="The Broad Institute Genome Sequencing Platform"/>
            <consortium name="The Broad Institute Genome Sequencing Center for Infectious Disease"/>
            <person name="Feldgarden M."/>
            <person name="Van der Auwera G.A."/>
            <person name="Mahillon J."/>
            <person name="Duprez V."/>
            <person name="Timmery S."/>
            <person name="Mattelet C."/>
            <person name="Dierick K."/>
            <person name="Sun M."/>
            <person name="Yu Z."/>
            <person name="Zhu L."/>
            <person name="Hu X."/>
            <person name="Shank E.B."/>
            <person name="Swiecicka I."/>
            <person name="Hansen B.M."/>
            <person name="Andrup L."/>
            <person name="Walker B."/>
            <person name="Young S.K."/>
            <person name="Zeng Q."/>
            <person name="Gargeya S."/>
            <person name="Fitzgerald M."/>
            <person name="Haas B."/>
            <person name="Abouelleil A."/>
            <person name="Alvarado L."/>
            <person name="Arachchi H.M."/>
            <person name="Berlin A.M."/>
            <person name="Chapman S.B."/>
            <person name="Dewar J."/>
            <person name="Goldberg J."/>
            <person name="Griggs A."/>
            <person name="Gujja S."/>
            <person name="Hansen M."/>
            <person name="Howarth C."/>
            <person name="Imamovic A."/>
            <person name="Larimer J."/>
            <person name="McCowan C."/>
            <person name="Murphy C."/>
            <person name="Neiman D."/>
            <person name="Pearson M."/>
            <person name="Priest M."/>
            <person name="Roberts A."/>
            <person name="Saif S."/>
            <person name="Shea T."/>
            <person name="Sisk P."/>
            <person name="Sykes S."/>
            <person name="Wortman J."/>
            <person name="Nusbaum C."/>
            <person name="Birren B."/>
        </authorList>
    </citation>
    <scope>NUCLEOTIDE SEQUENCE [LARGE SCALE GENOMIC DNA]</scope>
    <source>
        <strain evidence="7 8">ISP2954</strain>
    </source>
</reference>
<dbReference type="GO" id="GO:0004176">
    <property type="term" value="F:ATP-dependent peptidase activity"/>
    <property type="evidence" value="ECO:0007669"/>
    <property type="project" value="InterPro"/>
</dbReference>
<organism evidence="7 8">
    <name type="scientific">Bacillus cereus ISP2954</name>
    <dbReference type="NCBI Taxonomy" id="1053215"/>
    <lineage>
        <taxon>Bacteria</taxon>
        <taxon>Bacillati</taxon>
        <taxon>Bacillota</taxon>
        <taxon>Bacilli</taxon>
        <taxon>Bacillales</taxon>
        <taxon>Bacillaceae</taxon>
        <taxon>Bacillus</taxon>
        <taxon>Bacillus cereus group</taxon>
    </lineage>
</organism>
<keyword evidence="5" id="KW-0720">Serine protease</keyword>
<dbReference type="CDD" id="cd07016">
    <property type="entry name" value="S14_ClpP_1"/>
    <property type="match status" value="1"/>
</dbReference>
<dbReference type="Pfam" id="PF00574">
    <property type="entry name" value="CLP_protease"/>
    <property type="match status" value="1"/>
</dbReference>
<evidence type="ECO:0000256" key="3">
    <source>
        <dbReference type="ARBA" id="ARBA00022670"/>
    </source>
</evidence>
<dbReference type="RefSeq" id="WP_002134054.1">
    <property type="nucleotide sequence ID" value="NZ_KB976789.1"/>
</dbReference>
<dbReference type="InterPro" id="IPR029045">
    <property type="entry name" value="ClpP/crotonase-like_dom_sf"/>
</dbReference>
<comment type="caution">
    <text evidence="7">The sequence shown here is derived from an EMBL/GenBank/DDBJ whole genome shotgun (WGS) entry which is preliminary data.</text>
</comment>
<dbReference type="GO" id="GO:0004252">
    <property type="term" value="F:serine-type endopeptidase activity"/>
    <property type="evidence" value="ECO:0007669"/>
    <property type="project" value="InterPro"/>
</dbReference>
<evidence type="ECO:0000313" key="8">
    <source>
        <dbReference type="Proteomes" id="UP000013989"/>
    </source>
</evidence>
<protein>
    <recommendedName>
        <fullName evidence="6">ATP-dependent Clp protease proteolytic subunit</fullName>
    </recommendedName>
</protein>
<comment type="similarity">
    <text evidence="1 6">Belongs to the peptidase S14 family.</text>
</comment>
<dbReference type="GO" id="GO:0051117">
    <property type="term" value="F:ATPase binding"/>
    <property type="evidence" value="ECO:0007669"/>
    <property type="project" value="TreeGrafter"/>
</dbReference>
<dbReference type="Gene3D" id="3.90.226.10">
    <property type="entry name" value="2-enoyl-CoA Hydratase, Chain A, domain 1"/>
    <property type="match status" value="1"/>
</dbReference>
<evidence type="ECO:0000313" key="7">
    <source>
        <dbReference type="EMBL" id="EOP74021.1"/>
    </source>
</evidence>
<evidence type="ECO:0000256" key="5">
    <source>
        <dbReference type="ARBA" id="ARBA00022825"/>
    </source>
</evidence>
<dbReference type="Proteomes" id="UP000013989">
    <property type="component" value="Unassembled WGS sequence"/>
</dbReference>
<keyword evidence="2" id="KW-0963">Cytoplasm</keyword>
<keyword evidence="4" id="KW-0378">Hydrolase</keyword>
<gene>
    <name evidence="7" type="ORF">IGU_05784</name>
</gene>
<dbReference type="PANTHER" id="PTHR10381">
    <property type="entry name" value="ATP-DEPENDENT CLP PROTEASE PROTEOLYTIC SUBUNIT"/>
    <property type="match status" value="1"/>
</dbReference>
<dbReference type="GO" id="GO:0009368">
    <property type="term" value="C:endopeptidase Clp complex"/>
    <property type="evidence" value="ECO:0007669"/>
    <property type="project" value="TreeGrafter"/>
</dbReference>
<evidence type="ECO:0000256" key="4">
    <source>
        <dbReference type="ARBA" id="ARBA00022801"/>
    </source>
</evidence>
<dbReference type="SMR" id="A0A9W5QLY4"/>
<accession>A0A9W5QLY4</accession>